<dbReference type="Proteomes" id="UP000823775">
    <property type="component" value="Unassembled WGS sequence"/>
</dbReference>
<feature type="non-terminal residue" evidence="1">
    <location>
        <position position="127"/>
    </location>
</feature>
<reference evidence="1 2" key="1">
    <citation type="journal article" date="2021" name="BMC Genomics">
        <title>Datura genome reveals duplications of psychoactive alkaloid biosynthetic genes and high mutation rate following tissue culture.</title>
        <authorList>
            <person name="Rajewski A."/>
            <person name="Carter-House D."/>
            <person name="Stajich J."/>
            <person name="Litt A."/>
        </authorList>
    </citation>
    <scope>NUCLEOTIDE SEQUENCE [LARGE SCALE GENOMIC DNA]</scope>
    <source>
        <strain evidence="1">AR-01</strain>
    </source>
</reference>
<organism evidence="1 2">
    <name type="scientific">Datura stramonium</name>
    <name type="common">Jimsonweed</name>
    <name type="synonym">Common thornapple</name>
    <dbReference type="NCBI Taxonomy" id="4076"/>
    <lineage>
        <taxon>Eukaryota</taxon>
        <taxon>Viridiplantae</taxon>
        <taxon>Streptophyta</taxon>
        <taxon>Embryophyta</taxon>
        <taxon>Tracheophyta</taxon>
        <taxon>Spermatophyta</taxon>
        <taxon>Magnoliopsida</taxon>
        <taxon>eudicotyledons</taxon>
        <taxon>Gunneridae</taxon>
        <taxon>Pentapetalae</taxon>
        <taxon>asterids</taxon>
        <taxon>lamiids</taxon>
        <taxon>Solanales</taxon>
        <taxon>Solanaceae</taxon>
        <taxon>Solanoideae</taxon>
        <taxon>Datureae</taxon>
        <taxon>Datura</taxon>
    </lineage>
</organism>
<dbReference type="EMBL" id="JACEIK010080681">
    <property type="protein sequence ID" value="MCE5167330.1"/>
    <property type="molecule type" value="Genomic_DNA"/>
</dbReference>
<accession>A0ABS8Y6N9</accession>
<evidence type="ECO:0000313" key="1">
    <source>
        <dbReference type="EMBL" id="MCE5167330.1"/>
    </source>
</evidence>
<sequence length="127" mass="14463">LSRGKNKWEREEGDFQNVKEPCHGQIYDRSIVNSSSLFYILSKTTSNGVESGRFPAIGCSGVDRRRWKKKGKSSGSCFQGMLVVGRDFIGREGFHDGQWEGEENRGDLYGDWWYGCWSELCGVLIVR</sequence>
<name>A0ABS8Y6N9_DATST</name>
<comment type="caution">
    <text evidence="1">The sequence shown here is derived from an EMBL/GenBank/DDBJ whole genome shotgun (WGS) entry which is preliminary data.</text>
</comment>
<evidence type="ECO:0000313" key="2">
    <source>
        <dbReference type="Proteomes" id="UP000823775"/>
    </source>
</evidence>
<gene>
    <name evidence="1" type="ORF">HAX54_048660</name>
</gene>
<keyword evidence="2" id="KW-1185">Reference proteome</keyword>
<feature type="non-terminal residue" evidence="1">
    <location>
        <position position="1"/>
    </location>
</feature>
<proteinExistence type="predicted"/>
<protein>
    <submittedName>
        <fullName evidence="1">Uncharacterized protein</fullName>
    </submittedName>
</protein>